<dbReference type="GO" id="GO:0005507">
    <property type="term" value="F:copper ion binding"/>
    <property type="evidence" value="ECO:0007669"/>
    <property type="project" value="InterPro"/>
</dbReference>
<dbReference type="GO" id="GO:0009055">
    <property type="term" value="F:electron transfer activity"/>
    <property type="evidence" value="ECO:0007669"/>
    <property type="project" value="InterPro"/>
</dbReference>
<feature type="binding site" evidence="7">
    <location>
        <position position="101"/>
    </location>
    <ligand>
        <name>Cu cation</name>
        <dbReference type="ChEBI" id="CHEBI:23378"/>
    </ligand>
</feature>
<evidence type="ECO:0000256" key="8">
    <source>
        <dbReference type="SAM" id="SignalP"/>
    </source>
</evidence>
<organism evidence="10">
    <name type="scientific">uncultured bacterium 2303</name>
    <dbReference type="NCBI Taxonomy" id="548900"/>
    <lineage>
        <taxon>Bacteria</taxon>
        <taxon>environmental samples</taxon>
    </lineage>
</organism>
<dbReference type="Gene3D" id="2.60.40.420">
    <property type="entry name" value="Cupredoxins - blue copper proteins"/>
    <property type="match status" value="1"/>
</dbReference>
<evidence type="ECO:0000256" key="5">
    <source>
        <dbReference type="ARBA" id="ARBA00022982"/>
    </source>
</evidence>
<dbReference type="SUPFAM" id="SSF49503">
    <property type="entry name" value="Cupredoxins"/>
    <property type="match status" value="1"/>
</dbReference>
<evidence type="ECO:0000256" key="4">
    <source>
        <dbReference type="ARBA" id="ARBA00022764"/>
    </source>
</evidence>
<comment type="subcellular location">
    <subcellularLocation>
        <location evidence="1">Periplasm</location>
    </subcellularLocation>
</comment>
<protein>
    <submittedName>
        <fullName evidence="10">Putative blue (Type 1) copper domain</fullName>
    </submittedName>
</protein>
<keyword evidence="4" id="KW-0574">Periplasm</keyword>
<proteinExistence type="predicted"/>
<dbReference type="PANTHER" id="PTHR36507:SF1">
    <property type="entry name" value="BLL1555 PROTEIN"/>
    <property type="match status" value="1"/>
</dbReference>
<keyword evidence="5" id="KW-0249">Electron transport</keyword>
<dbReference type="InterPro" id="IPR052721">
    <property type="entry name" value="ET_Amicyanin"/>
</dbReference>
<evidence type="ECO:0000256" key="1">
    <source>
        <dbReference type="ARBA" id="ARBA00004418"/>
    </source>
</evidence>
<accession>B8R914</accession>
<dbReference type="AlphaFoldDB" id="B8R914"/>
<dbReference type="EMBL" id="EU910857">
    <property type="protein sequence ID" value="ACF98170.1"/>
    <property type="molecule type" value="Genomic_DNA"/>
</dbReference>
<name>B8R914_9BACT</name>
<evidence type="ECO:0000256" key="2">
    <source>
        <dbReference type="ARBA" id="ARBA00022448"/>
    </source>
</evidence>
<keyword evidence="6 7" id="KW-0186">Copper</keyword>
<dbReference type="GO" id="GO:0042597">
    <property type="term" value="C:periplasmic space"/>
    <property type="evidence" value="ECO:0007669"/>
    <property type="project" value="UniProtKB-SubCell"/>
</dbReference>
<dbReference type="InterPro" id="IPR000923">
    <property type="entry name" value="BlueCu_1"/>
</dbReference>
<feature type="binding site" evidence="7">
    <location>
        <position position="98"/>
    </location>
    <ligand>
        <name>Cu cation</name>
        <dbReference type="ChEBI" id="CHEBI:23378"/>
    </ligand>
</feature>
<keyword evidence="2" id="KW-0813">Transport</keyword>
<dbReference type="Pfam" id="PF00127">
    <property type="entry name" value="Copper-bind"/>
    <property type="match status" value="1"/>
</dbReference>
<feature type="binding site" evidence="7">
    <location>
        <position position="63"/>
    </location>
    <ligand>
        <name>Cu cation</name>
        <dbReference type="ChEBI" id="CHEBI:23378"/>
    </ligand>
</feature>
<reference evidence="10" key="1">
    <citation type="journal article" date="2009" name="Appl. Environ. Microbiol.">
        <title>Characterization of denitrification gene clusters of soil bacteria via a metagenomic approach.</title>
        <authorList>
            <person name="Demaneche S."/>
            <person name="Philippot L."/>
            <person name="David M.M."/>
            <person name="Navarro E."/>
            <person name="Vogel T.M."/>
            <person name="Simonet P."/>
        </authorList>
    </citation>
    <scope>NUCLEOTIDE SEQUENCE</scope>
</reference>
<feature type="chain" id="PRO_5002880036" evidence="8">
    <location>
        <begin position="28"/>
        <end position="111"/>
    </location>
</feature>
<evidence type="ECO:0000259" key="9">
    <source>
        <dbReference type="Pfam" id="PF00127"/>
    </source>
</evidence>
<keyword evidence="3 7" id="KW-0479">Metal-binding</keyword>
<evidence type="ECO:0000256" key="6">
    <source>
        <dbReference type="ARBA" id="ARBA00023008"/>
    </source>
</evidence>
<dbReference type="InterPro" id="IPR002386">
    <property type="entry name" value="Amicyanin/Pseudoazurin"/>
</dbReference>
<dbReference type="InterPro" id="IPR008972">
    <property type="entry name" value="Cupredoxin"/>
</dbReference>
<keyword evidence="8" id="KW-0732">Signal</keyword>
<feature type="domain" description="Blue (type 1) copper" evidence="9">
    <location>
        <begin position="29"/>
        <end position="111"/>
    </location>
</feature>
<feature type="signal peptide" evidence="8">
    <location>
        <begin position="1"/>
        <end position="27"/>
    </location>
</feature>
<comment type="cofactor">
    <cofactor evidence="7">
        <name>Cu cation</name>
        <dbReference type="ChEBI" id="CHEBI:23378"/>
    </cofactor>
    <text evidence="7">Binds 1 copper ion per subunit.</text>
</comment>
<evidence type="ECO:0000256" key="3">
    <source>
        <dbReference type="ARBA" id="ARBA00022723"/>
    </source>
</evidence>
<sequence length="111" mass="12421">MPTRPPRARFTAALGAALYLAFVSANAATVEVRIEQYTYVPASVTVRVGDTVRWMNTEKRTSHSILFTGPGGFESERFFGGETFERRFDRPGRYAYTCGPHPEMRGVVVVE</sequence>
<dbReference type="PANTHER" id="PTHR36507">
    <property type="entry name" value="BLL1555 PROTEIN"/>
    <property type="match status" value="1"/>
</dbReference>
<evidence type="ECO:0000313" key="10">
    <source>
        <dbReference type="EMBL" id="ACF98170.1"/>
    </source>
</evidence>
<dbReference type="PRINTS" id="PR00155">
    <property type="entry name" value="AMICYANIN"/>
</dbReference>
<evidence type="ECO:0000256" key="7">
    <source>
        <dbReference type="PIRSR" id="PIRSR602386-1"/>
    </source>
</evidence>